<dbReference type="Proteomes" id="UP000278085">
    <property type="component" value="Unassembled WGS sequence"/>
</dbReference>
<comment type="caution">
    <text evidence="1">The sequence shown here is derived from an EMBL/GenBank/DDBJ whole genome shotgun (WGS) entry which is preliminary data.</text>
</comment>
<sequence>MTPFIKRAQVAQCATNSNRLYTIDKKYVLWDRAGDCPDNSMSMELYALASQAKVCSLASTIAGPKKECADQALAPMFDTIVARANDPGLGLGAAHVVEEVKFLPANGLSVDFKTIASDRFSGVATARNVVVRDQAAFDALWAEHSAIRIPAPAAPKVDFKTEMVIALFGGNDSACASFGVRRAVAVDDRLVVYYERKDPDPAMACIAVVANPMQMIVVPRVDAAVDFVKITTQDVPFTDVFSTPYAVNWTPRNVVIKDAATFATIWRDTGTSQIAPAVDFNKEMLVAVFGPHGANGCENTKIESIYRDGGKLQVSSVNWRQGPSSTEICPASLSKPVHLVKLARSDETVAFSTQTREK</sequence>
<evidence type="ECO:0000313" key="2">
    <source>
        <dbReference type="Proteomes" id="UP000278085"/>
    </source>
</evidence>
<accession>A0A430HI40</accession>
<keyword evidence="2" id="KW-1185">Reference proteome</keyword>
<evidence type="ECO:0000313" key="1">
    <source>
        <dbReference type="EMBL" id="RSZ57197.1"/>
    </source>
</evidence>
<dbReference type="OrthoDB" id="8739840at2"/>
<name>A0A430HI40_9BURK</name>
<dbReference type="EMBL" id="RXLQ01000011">
    <property type="protein sequence ID" value="RSZ57197.1"/>
    <property type="molecule type" value="Genomic_DNA"/>
</dbReference>
<reference evidence="1 2" key="1">
    <citation type="submission" date="2018-12" db="EMBL/GenBank/DDBJ databases">
        <authorList>
            <person name="Yang E."/>
        </authorList>
    </citation>
    <scope>NUCLEOTIDE SEQUENCE [LARGE SCALE GENOMIC DNA]</scope>
    <source>
        <strain evidence="1 2">SOD</strain>
    </source>
</reference>
<protein>
    <submittedName>
        <fullName evidence="1">Uncharacterized protein</fullName>
    </submittedName>
</protein>
<proteinExistence type="predicted"/>
<dbReference type="AlphaFoldDB" id="A0A430HI40"/>
<gene>
    <name evidence="1" type="ORF">EJB06_21000</name>
</gene>
<organism evidence="1 2">
    <name type="scientific">Massilia atriviolacea</name>
    <dbReference type="NCBI Taxonomy" id="2495579"/>
    <lineage>
        <taxon>Bacteria</taxon>
        <taxon>Pseudomonadati</taxon>
        <taxon>Pseudomonadota</taxon>
        <taxon>Betaproteobacteria</taxon>
        <taxon>Burkholderiales</taxon>
        <taxon>Oxalobacteraceae</taxon>
        <taxon>Telluria group</taxon>
        <taxon>Massilia</taxon>
    </lineage>
</organism>